<keyword evidence="6 7" id="KW-0472">Membrane</keyword>
<evidence type="ECO:0000256" key="3">
    <source>
        <dbReference type="ARBA" id="ARBA00022475"/>
    </source>
</evidence>
<evidence type="ECO:0000256" key="6">
    <source>
        <dbReference type="ARBA" id="ARBA00023136"/>
    </source>
</evidence>
<feature type="transmembrane region" description="Helical" evidence="7">
    <location>
        <begin position="281"/>
        <end position="299"/>
    </location>
</feature>
<feature type="transmembrane region" description="Helical" evidence="7">
    <location>
        <begin position="208"/>
        <end position="232"/>
    </location>
</feature>
<evidence type="ECO:0000256" key="4">
    <source>
        <dbReference type="ARBA" id="ARBA00022692"/>
    </source>
</evidence>
<dbReference type="PANTHER" id="PTHR16024">
    <property type="entry name" value="XK-RELATED PROTEIN"/>
    <property type="match status" value="1"/>
</dbReference>
<comment type="similarity">
    <text evidence="2 7">Belongs to the XK family.</text>
</comment>
<feature type="transmembrane region" description="Helical" evidence="7">
    <location>
        <begin position="6"/>
        <end position="28"/>
    </location>
</feature>
<dbReference type="InterPro" id="IPR050895">
    <property type="entry name" value="XK-related_scramblase"/>
</dbReference>
<feature type="transmembrane region" description="Helical" evidence="7">
    <location>
        <begin position="184"/>
        <end position="202"/>
    </location>
</feature>
<gene>
    <name evidence="8" type="primary">xkr9</name>
    <name evidence="8" type="ORF">AOXY_G5426</name>
</gene>
<name>A0AAD8LRR8_ACIOX</name>
<keyword evidence="5 7" id="KW-1133">Transmembrane helix</keyword>
<dbReference type="Proteomes" id="UP001230051">
    <property type="component" value="Unassembled WGS sequence"/>
</dbReference>
<dbReference type="EMBL" id="JAGXEW010000004">
    <property type="protein sequence ID" value="KAK1172767.1"/>
    <property type="molecule type" value="Genomic_DNA"/>
</dbReference>
<evidence type="ECO:0000313" key="9">
    <source>
        <dbReference type="Proteomes" id="UP001230051"/>
    </source>
</evidence>
<keyword evidence="3" id="KW-1003">Cell membrane</keyword>
<dbReference type="InterPro" id="IPR018629">
    <property type="entry name" value="XK-rel"/>
</dbReference>
<feature type="transmembrane region" description="Helical" evidence="7">
    <location>
        <begin position="154"/>
        <end position="172"/>
    </location>
</feature>
<comment type="subcellular location">
    <subcellularLocation>
        <location evidence="1">Cell membrane</location>
        <topology evidence="1">Multi-pass membrane protein</topology>
    </subcellularLocation>
    <subcellularLocation>
        <location evidence="7">Membrane</location>
        <topology evidence="7">Multi-pass membrane protein</topology>
    </subcellularLocation>
</comment>
<comment type="caution">
    <text evidence="8">The sequence shown here is derived from an EMBL/GenBank/DDBJ whole genome shotgun (WGS) entry which is preliminary data.</text>
</comment>
<dbReference type="AlphaFoldDB" id="A0AAD8LRR8"/>
<dbReference type="PANTHER" id="PTHR16024:SF13">
    <property type="entry name" value="XK-RELATED PROTEIN 9"/>
    <property type="match status" value="1"/>
</dbReference>
<evidence type="ECO:0000313" key="8">
    <source>
        <dbReference type="EMBL" id="KAK1172767.1"/>
    </source>
</evidence>
<keyword evidence="4 7" id="KW-0812">Transmembrane</keyword>
<sequence>MKLSAYRFAWTVFGILTYILDIGADIWVAFQYFDKGHYSWFALTLVFVFIATLTIQIFSLSWFNDDPLESSDTRRCSPGQITVVHLFQMGIFIRYKDVLRKGFKAVYRSSQDVCDLFNIIADLSMLRLFETFLESTPQLILQIFIILEHKERLSIQYVTILTSFLTIAWATVDYQRCLRRSLKMKEIVFGLPTVVYLLYKLFTITSRILSIVLLTIVNVYFTLALVAVVWLFGTIWAFRQQTDFCKSKYLEMYYRAVVGVILVFTFFNIKGKNTQVPMAVYYILYVLQTAGILILFWCVKPSPTEVFLIVTITITVTIILGLICLVLYYLYLHPIKHVPNVADEIDGLEAGPTREQLSRISRFLQQ</sequence>
<reference evidence="8" key="1">
    <citation type="submission" date="2022-02" db="EMBL/GenBank/DDBJ databases">
        <title>Atlantic sturgeon de novo genome assembly.</title>
        <authorList>
            <person name="Stock M."/>
            <person name="Klopp C."/>
            <person name="Guiguen Y."/>
            <person name="Cabau C."/>
            <person name="Parinello H."/>
            <person name="Santidrian Yebra-Pimentel E."/>
            <person name="Kuhl H."/>
            <person name="Dirks R.P."/>
            <person name="Guessner J."/>
            <person name="Wuertz S."/>
            <person name="Du K."/>
            <person name="Schartl M."/>
        </authorList>
    </citation>
    <scope>NUCLEOTIDE SEQUENCE</scope>
    <source>
        <strain evidence="8">STURGEONOMICS-FGT-2020</strain>
        <tissue evidence="8">Whole blood</tissue>
    </source>
</reference>
<evidence type="ECO:0000256" key="5">
    <source>
        <dbReference type="ARBA" id="ARBA00022989"/>
    </source>
</evidence>
<feature type="transmembrane region" description="Helical" evidence="7">
    <location>
        <begin position="252"/>
        <end position="269"/>
    </location>
</feature>
<keyword evidence="9" id="KW-1185">Reference proteome</keyword>
<evidence type="ECO:0000256" key="2">
    <source>
        <dbReference type="ARBA" id="ARBA00008789"/>
    </source>
</evidence>
<organism evidence="8 9">
    <name type="scientific">Acipenser oxyrinchus oxyrinchus</name>
    <dbReference type="NCBI Taxonomy" id="40147"/>
    <lineage>
        <taxon>Eukaryota</taxon>
        <taxon>Metazoa</taxon>
        <taxon>Chordata</taxon>
        <taxon>Craniata</taxon>
        <taxon>Vertebrata</taxon>
        <taxon>Euteleostomi</taxon>
        <taxon>Actinopterygii</taxon>
        <taxon>Chondrostei</taxon>
        <taxon>Acipenseriformes</taxon>
        <taxon>Acipenseridae</taxon>
        <taxon>Acipenser</taxon>
    </lineage>
</organism>
<evidence type="ECO:0000256" key="7">
    <source>
        <dbReference type="RuleBase" id="RU910716"/>
    </source>
</evidence>
<dbReference type="Pfam" id="PF09815">
    <property type="entry name" value="XK-related"/>
    <property type="match status" value="1"/>
</dbReference>
<evidence type="ECO:0000256" key="1">
    <source>
        <dbReference type="ARBA" id="ARBA00004651"/>
    </source>
</evidence>
<accession>A0AAD8LRR8</accession>
<feature type="transmembrane region" description="Helical" evidence="7">
    <location>
        <begin position="40"/>
        <end position="63"/>
    </location>
</feature>
<proteinExistence type="inferred from homology"/>
<protein>
    <recommendedName>
        <fullName evidence="7">XK-related protein</fullName>
    </recommendedName>
</protein>
<feature type="transmembrane region" description="Helical" evidence="7">
    <location>
        <begin position="306"/>
        <end position="331"/>
    </location>
</feature>
<dbReference type="GO" id="GO:0005886">
    <property type="term" value="C:plasma membrane"/>
    <property type="evidence" value="ECO:0007669"/>
    <property type="project" value="UniProtKB-SubCell"/>
</dbReference>